<dbReference type="PANTHER" id="PTHR48079">
    <property type="entry name" value="PROTEIN YEEZ"/>
    <property type="match status" value="1"/>
</dbReference>
<dbReference type="InterPro" id="IPR036291">
    <property type="entry name" value="NAD(P)-bd_dom_sf"/>
</dbReference>
<name>A0A9P5N6R3_GYMJU</name>
<dbReference type="GO" id="GO:0004029">
    <property type="term" value="F:aldehyde dehydrogenase (NAD+) activity"/>
    <property type="evidence" value="ECO:0007669"/>
    <property type="project" value="TreeGrafter"/>
</dbReference>
<dbReference type="Gene3D" id="3.40.50.720">
    <property type="entry name" value="NAD(P)-binding Rossmann-like Domain"/>
    <property type="match status" value="1"/>
</dbReference>
<gene>
    <name evidence="2" type="ORF">CPB84DRAFT_1856230</name>
</gene>
<keyword evidence="3" id="KW-1185">Reference proteome</keyword>
<dbReference type="InterPro" id="IPR051783">
    <property type="entry name" value="NAD(P)-dependent_oxidoreduct"/>
</dbReference>
<sequence length="83" mass="8637">MANPTKIFMTGVTGFIGGSVLGRFLDHKDASQFGITALVRSPAKAEKLKSIGVNAVVGSLDDIALTENLASDADVVVSMVCRL</sequence>
<dbReference type="OrthoDB" id="10000533at2759"/>
<feature type="domain" description="NmrA-like" evidence="1">
    <location>
        <begin position="6"/>
        <end position="80"/>
    </location>
</feature>
<dbReference type="AlphaFoldDB" id="A0A9P5N6R3"/>
<dbReference type="InterPro" id="IPR008030">
    <property type="entry name" value="NmrA-like"/>
</dbReference>
<dbReference type="EMBL" id="JADNYJ010000430">
    <property type="protein sequence ID" value="KAF8869511.1"/>
    <property type="molecule type" value="Genomic_DNA"/>
</dbReference>
<accession>A0A9P5N6R3</accession>
<dbReference type="PANTHER" id="PTHR48079:SF6">
    <property type="entry name" value="NAD(P)-BINDING DOMAIN-CONTAINING PROTEIN-RELATED"/>
    <property type="match status" value="1"/>
</dbReference>
<reference evidence="2" key="1">
    <citation type="submission" date="2020-11" db="EMBL/GenBank/DDBJ databases">
        <authorList>
            <consortium name="DOE Joint Genome Institute"/>
            <person name="Ahrendt S."/>
            <person name="Riley R."/>
            <person name="Andreopoulos W."/>
            <person name="LaButti K."/>
            <person name="Pangilinan J."/>
            <person name="Ruiz-duenas F.J."/>
            <person name="Barrasa J.M."/>
            <person name="Sanchez-Garcia M."/>
            <person name="Camarero S."/>
            <person name="Miyauchi S."/>
            <person name="Serrano A."/>
            <person name="Linde D."/>
            <person name="Babiker R."/>
            <person name="Drula E."/>
            <person name="Ayuso-Fernandez I."/>
            <person name="Pacheco R."/>
            <person name="Padilla G."/>
            <person name="Ferreira P."/>
            <person name="Barriuso J."/>
            <person name="Kellner H."/>
            <person name="Castanera R."/>
            <person name="Alfaro M."/>
            <person name="Ramirez L."/>
            <person name="Pisabarro A.G."/>
            <person name="Kuo A."/>
            <person name="Tritt A."/>
            <person name="Lipzen A."/>
            <person name="He G."/>
            <person name="Yan M."/>
            <person name="Ng V."/>
            <person name="Cullen D."/>
            <person name="Martin F."/>
            <person name="Rosso M.-N."/>
            <person name="Henrissat B."/>
            <person name="Hibbett D."/>
            <person name="Martinez A.T."/>
            <person name="Grigoriev I.V."/>
        </authorList>
    </citation>
    <scope>NUCLEOTIDE SEQUENCE</scope>
    <source>
        <strain evidence="2">AH 44721</strain>
    </source>
</reference>
<evidence type="ECO:0000259" key="1">
    <source>
        <dbReference type="Pfam" id="PF05368"/>
    </source>
</evidence>
<evidence type="ECO:0000313" key="2">
    <source>
        <dbReference type="EMBL" id="KAF8869511.1"/>
    </source>
</evidence>
<dbReference type="Proteomes" id="UP000724874">
    <property type="component" value="Unassembled WGS sequence"/>
</dbReference>
<dbReference type="GO" id="GO:0005737">
    <property type="term" value="C:cytoplasm"/>
    <property type="evidence" value="ECO:0007669"/>
    <property type="project" value="TreeGrafter"/>
</dbReference>
<protein>
    <recommendedName>
        <fullName evidence="1">NmrA-like domain-containing protein</fullName>
    </recommendedName>
</protein>
<organism evidence="2 3">
    <name type="scientific">Gymnopilus junonius</name>
    <name type="common">Spectacular rustgill mushroom</name>
    <name type="synonym">Gymnopilus spectabilis subsp. junonius</name>
    <dbReference type="NCBI Taxonomy" id="109634"/>
    <lineage>
        <taxon>Eukaryota</taxon>
        <taxon>Fungi</taxon>
        <taxon>Dikarya</taxon>
        <taxon>Basidiomycota</taxon>
        <taxon>Agaricomycotina</taxon>
        <taxon>Agaricomycetes</taxon>
        <taxon>Agaricomycetidae</taxon>
        <taxon>Agaricales</taxon>
        <taxon>Agaricineae</taxon>
        <taxon>Hymenogastraceae</taxon>
        <taxon>Gymnopilus</taxon>
    </lineage>
</organism>
<evidence type="ECO:0000313" key="3">
    <source>
        <dbReference type="Proteomes" id="UP000724874"/>
    </source>
</evidence>
<dbReference type="Pfam" id="PF05368">
    <property type="entry name" value="NmrA"/>
    <property type="match status" value="1"/>
</dbReference>
<comment type="caution">
    <text evidence="2">The sequence shown here is derived from an EMBL/GenBank/DDBJ whole genome shotgun (WGS) entry which is preliminary data.</text>
</comment>
<dbReference type="SUPFAM" id="SSF51735">
    <property type="entry name" value="NAD(P)-binding Rossmann-fold domains"/>
    <property type="match status" value="1"/>
</dbReference>
<proteinExistence type="predicted"/>